<reference evidence="2 3" key="1">
    <citation type="submission" date="2019-09" db="EMBL/GenBank/DDBJ databases">
        <authorList>
            <person name="Ou C."/>
        </authorList>
    </citation>
    <scope>NUCLEOTIDE SEQUENCE [LARGE SCALE GENOMIC DNA]</scope>
    <source>
        <strain evidence="2">S2</strain>
        <tissue evidence="2">Leaf</tissue>
    </source>
</reference>
<reference evidence="2 3" key="3">
    <citation type="submission" date="2019-11" db="EMBL/GenBank/DDBJ databases">
        <title>A de novo genome assembly of a pear dwarfing rootstock.</title>
        <authorList>
            <person name="Wang F."/>
            <person name="Wang J."/>
            <person name="Li S."/>
            <person name="Zhang Y."/>
            <person name="Fang M."/>
            <person name="Ma L."/>
            <person name="Zhao Y."/>
            <person name="Jiang S."/>
        </authorList>
    </citation>
    <scope>NUCLEOTIDE SEQUENCE [LARGE SCALE GENOMIC DNA]</scope>
    <source>
        <strain evidence="2">S2</strain>
        <tissue evidence="2">Leaf</tissue>
    </source>
</reference>
<protein>
    <submittedName>
        <fullName evidence="2">Uncharacterized protein</fullName>
    </submittedName>
</protein>
<sequence>MPAVNTSDSNEGKPYIQGTVDRGCSLPASCSSFKLLKQTIDEVDRHCSLDIQPILLEKAHLPAKPKYPFHGSDATDVYSITMLATEGNSPQCPSVLGFLNFSEVSNSCKSQMCMDAQLSCQNCNDLQANREDSHPPCIIEIDLEKGYIQAPESKEEAIESLKREGLLARVFRRQPSLDIGGKLLQLLFKHGISRDNPVTEKIHEAPNNRWKRCKRSASFDSRKVVFLFSILSSLGSMILIYLTLRVRQGADGFIRV</sequence>
<reference evidence="3" key="2">
    <citation type="submission" date="2019-10" db="EMBL/GenBank/DDBJ databases">
        <title>A de novo genome assembly of a pear dwarfing rootstock.</title>
        <authorList>
            <person name="Wang F."/>
            <person name="Wang J."/>
            <person name="Li S."/>
            <person name="Zhang Y."/>
            <person name="Fang M."/>
            <person name="Ma L."/>
            <person name="Zhao Y."/>
            <person name="Jiang S."/>
        </authorList>
    </citation>
    <scope>NUCLEOTIDE SEQUENCE [LARGE SCALE GENOMIC DNA]</scope>
</reference>
<dbReference type="PANTHER" id="PTHR34064">
    <property type="entry name" value="OS04G0672300 PROTEIN"/>
    <property type="match status" value="1"/>
</dbReference>
<keyword evidence="1" id="KW-0812">Transmembrane</keyword>
<feature type="transmembrane region" description="Helical" evidence="1">
    <location>
        <begin position="224"/>
        <end position="244"/>
    </location>
</feature>
<comment type="caution">
    <text evidence="2">The sequence shown here is derived from an EMBL/GenBank/DDBJ whole genome shotgun (WGS) entry which is preliminary data.</text>
</comment>
<accession>A0A5N5GQA5</accession>
<organism evidence="2 3">
    <name type="scientific">Pyrus ussuriensis x Pyrus communis</name>
    <dbReference type="NCBI Taxonomy" id="2448454"/>
    <lineage>
        <taxon>Eukaryota</taxon>
        <taxon>Viridiplantae</taxon>
        <taxon>Streptophyta</taxon>
        <taxon>Embryophyta</taxon>
        <taxon>Tracheophyta</taxon>
        <taxon>Spermatophyta</taxon>
        <taxon>Magnoliopsida</taxon>
        <taxon>eudicotyledons</taxon>
        <taxon>Gunneridae</taxon>
        <taxon>Pentapetalae</taxon>
        <taxon>rosids</taxon>
        <taxon>fabids</taxon>
        <taxon>Rosales</taxon>
        <taxon>Rosaceae</taxon>
        <taxon>Amygdaloideae</taxon>
        <taxon>Maleae</taxon>
        <taxon>Pyrus</taxon>
    </lineage>
</organism>
<dbReference type="EMBL" id="SMOL01000401">
    <property type="protein sequence ID" value="KAB2617458.1"/>
    <property type="molecule type" value="Genomic_DNA"/>
</dbReference>
<keyword evidence="1" id="KW-0472">Membrane</keyword>
<keyword evidence="3" id="KW-1185">Reference proteome</keyword>
<dbReference type="PANTHER" id="PTHR34064:SF5">
    <property type="entry name" value="PROTEIN, PUTATIVE-RELATED"/>
    <property type="match status" value="1"/>
</dbReference>
<proteinExistence type="predicted"/>
<gene>
    <name evidence="2" type="ORF">D8674_013327</name>
</gene>
<keyword evidence="1" id="KW-1133">Transmembrane helix</keyword>
<evidence type="ECO:0000313" key="3">
    <source>
        <dbReference type="Proteomes" id="UP000327157"/>
    </source>
</evidence>
<dbReference type="AlphaFoldDB" id="A0A5N5GQA5"/>
<name>A0A5N5GQA5_9ROSA</name>
<evidence type="ECO:0000256" key="1">
    <source>
        <dbReference type="SAM" id="Phobius"/>
    </source>
</evidence>
<dbReference type="Proteomes" id="UP000327157">
    <property type="component" value="Chromosome 15"/>
</dbReference>
<dbReference type="OrthoDB" id="1911818at2759"/>
<evidence type="ECO:0000313" key="2">
    <source>
        <dbReference type="EMBL" id="KAB2617458.1"/>
    </source>
</evidence>